<feature type="transmembrane region" description="Helical" evidence="1">
    <location>
        <begin position="259"/>
        <end position="282"/>
    </location>
</feature>
<dbReference type="Proteomes" id="UP000295756">
    <property type="component" value="Chromosome"/>
</dbReference>
<feature type="transmembrane region" description="Helical" evidence="1">
    <location>
        <begin position="90"/>
        <end position="111"/>
    </location>
</feature>
<evidence type="ECO:0000256" key="1">
    <source>
        <dbReference type="SAM" id="Phobius"/>
    </source>
</evidence>
<feature type="transmembrane region" description="Helical" evidence="1">
    <location>
        <begin position="144"/>
        <end position="166"/>
    </location>
</feature>
<reference evidence="2 3" key="1">
    <citation type="submission" date="2019-03" db="EMBL/GenBank/DDBJ databases">
        <title>Complete Genome Sequence of Leuconostoc kimchii strain NKJ218 Isolated from Homemade Kimchi.</title>
        <authorList>
            <person name="Jung J.Y."/>
            <person name="Jin H.M."/>
            <person name="Jung J.-W."/>
            <person name="Lee S.-Y."/>
            <person name="Ryu B.-G."/>
            <person name="Han S.-S."/>
            <person name="Kang H.K."/>
            <person name="Choi H.W."/>
            <person name="Chung E.J."/>
            <person name="Choi K.-M."/>
        </authorList>
    </citation>
    <scope>NUCLEOTIDE SEQUENCE [LARGE SCALE GENOMIC DNA]</scope>
    <source>
        <strain evidence="2 3">NKJ218</strain>
    </source>
</reference>
<keyword evidence="1" id="KW-1133">Transmembrane helix</keyword>
<dbReference type="RefSeq" id="WP_013103176.1">
    <property type="nucleotide sequence ID" value="NZ_CP037939.1"/>
</dbReference>
<gene>
    <name evidence="2" type="ORF">EW139_02480</name>
</gene>
<feature type="transmembrane region" description="Helical" evidence="1">
    <location>
        <begin position="217"/>
        <end position="239"/>
    </location>
</feature>
<protein>
    <recommendedName>
        <fullName evidence="4">Integral membrane protein</fullName>
    </recommendedName>
</protein>
<name>A0ABX5SJ36_9LACO</name>
<keyword evidence="1" id="KW-0472">Membrane</keyword>
<evidence type="ECO:0000313" key="2">
    <source>
        <dbReference type="EMBL" id="QBR47043.1"/>
    </source>
</evidence>
<keyword evidence="3" id="KW-1185">Reference proteome</keyword>
<dbReference type="EMBL" id="CP037939">
    <property type="protein sequence ID" value="QBR47043.1"/>
    <property type="molecule type" value="Genomic_DNA"/>
</dbReference>
<proteinExistence type="predicted"/>
<accession>A0ABX5SJ36</accession>
<evidence type="ECO:0008006" key="4">
    <source>
        <dbReference type="Google" id="ProtNLM"/>
    </source>
</evidence>
<feature type="transmembrane region" description="Helical" evidence="1">
    <location>
        <begin position="187"/>
        <end position="211"/>
    </location>
</feature>
<organism evidence="2 3">
    <name type="scientific">Leuconostoc kimchii</name>
    <dbReference type="NCBI Taxonomy" id="136609"/>
    <lineage>
        <taxon>Bacteria</taxon>
        <taxon>Bacillati</taxon>
        <taxon>Bacillota</taxon>
        <taxon>Bacilli</taxon>
        <taxon>Lactobacillales</taxon>
        <taxon>Lactobacillaceae</taxon>
        <taxon>Leuconostoc</taxon>
    </lineage>
</organism>
<keyword evidence="1" id="KW-0812">Transmembrane</keyword>
<evidence type="ECO:0000313" key="3">
    <source>
        <dbReference type="Proteomes" id="UP000295756"/>
    </source>
</evidence>
<sequence length="296" mass="32880">MATKKEWTEYFELINDRQPNAEEVLAAIESGEISVHTNDTQTNSTAPKAELSEDANRVYTNAKQHAGNYWTWIKPIVVHPSEQTNVTSNIFLWLTFAIATITGAFSFSNVVRRGLNTAYQSYSSFSGSEATTVRQQLSSFNTQLFFYTVVVFAILYLAAIPGLLLINRQAFNLKTNVLKYLKWFAPLALINIIGAILSFLVPIPSISISSIDDVSSIMQTIFSSFGIIAAVIVIGIAILTSGQQFIVTEAHQGKQRIDALWLVLGQWIITIIVIWIELKFIIVPLLETLSKSIGNV</sequence>